<reference evidence="1" key="1">
    <citation type="submission" date="2020-11" db="EMBL/GenBank/DDBJ databases">
        <authorList>
            <consortium name="DOE Joint Genome Institute"/>
            <person name="Ahrendt S."/>
            <person name="Riley R."/>
            <person name="Andreopoulos W."/>
            <person name="Labutti K."/>
            <person name="Pangilinan J."/>
            <person name="Ruiz-Duenas F.J."/>
            <person name="Barrasa J.M."/>
            <person name="Sanchez-Garcia M."/>
            <person name="Camarero S."/>
            <person name="Miyauchi S."/>
            <person name="Serrano A."/>
            <person name="Linde D."/>
            <person name="Babiker R."/>
            <person name="Drula E."/>
            <person name="Ayuso-Fernandez I."/>
            <person name="Pacheco R."/>
            <person name="Padilla G."/>
            <person name="Ferreira P."/>
            <person name="Barriuso J."/>
            <person name="Kellner H."/>
            <person name="Castanera R."/>
            <person name="Alfaro M."/>
            <person name="Ramirez L."/>
            <person name="Pisabarro A.G."/>
            <person name="Kuo A."/>
            <person name="Tritt A."/>
            <person name="Lipzen A."/>
            <person name="He G."/>
            <person name="Yan M."/>
            <person name="Ng V."/>
            <person name="Cullen D."/>
            <person name="Martin F."/>
            <person name="Rosso M.-N."/>
            <person name="Henrissat B."/>
            <person name="Hibbett D."/>
            <person name="Martinez A.T."/>
            <person name="Grigoriev I.V."/>
        </authorList>
    </citation>
    <scope>NUCLEOTIDE SEQUENCE</scope>
    <source>
        <strain evidence="1">AH 40177</strain>
    </source>
</reference>
<accession>A0A9P5U434</accession>
<comment type="caution">
    <text evidence="1">The sequence shown here is derived from an EMBL/GenBank/DDBJ whole genome shotgun (WGS) entry which is preliminary data.</text>
</comment>
<dbReference type="Proteomes" id="UP000772434">
    <property type="component" value="Unassembled WGS sequence"/>
</dbReference>
<dbReference type="AlphaFoldDB" id="A0A9P5U434"/>
<keyword evidence="2" id="KW-1185">Reference proteome</keyword>
<evidence type="ECO:0000313" key="1">
    <source>
        <dbReference type="EMBL" id="KAF9064338.1"/>
    </source>
</evidence>
<protein>
    <recommendedName>
        <fullName evidence="3">HD domain-containing protein</fullName>
    </recommendedName>
</protein>
<dbReference type="OrthoDB" id="409121at2759"/>
<gene>
    <name evidence="1" type="ORF">BDP27DRAFT_1425908</name>
</gene>
<sequence>MPATYDKFVPSHFPEFLARANFHSSYIDLAELRKFDDVANRFQPSSQLSEKLNSQTLLNHCLRCYYFSIAILDAGFPSNTPSVPQISREELIKQLYLTCILHDLGLSTHEDAASHPAHDMTFEFHGGLMVYEHLRAEYAPSLVLDDSQIADITQSIMLHDVFFDAGMSSATGMLMQLSAFFDMLGYGVYGTDSMECMLHRDTVRELEKAFPRGDMVEGSTYAAQEMMRVKPNCHLTRAPTFAARLIKGVHCLADSH</sequence>
<dbReference type="SUPFAM" id="SSF109604">
    <property type="entry name" value="HD-domain/PDEase-like"/>
    <property type="match status" value="1"/>
</dbReference>
<proteinExistence type="predicted"/>
<organism evidence="1 2">
    <name type="scientific">Rhodocollybia butyracea</name>
    <dbReference type="NCBI Taxonomy" id="206335"/>
    <lineage>
        <taxon>Eukaryota</taxon>
        <taxon>Fungi</taxon>
        <taxon>Dikarya</taxon>
        <taxon>Basidiomycota</taxon>
        <taxon>Agaricomycotina</taxon>
        <taxon>Agaricomycetes</taxon>
        <taxon>Agaricomycetidae</taxon>
        <taxon>Agaricales</taxon>
        <taxon>Marasmiineae</taxon>
        <taxon>Omphalotaceae</taxon>
        <taxon>Rhodocollybia</taxon>
    </lineage>
</organism>
<dbReference type="EMBL" id="JADNRY010000125">
    <property type="protein sequence ID" value="KAF9064338.1"/>
    <property type="molecule type" value="Genomic_DNA"/>
</dbReference>
<name>A0A9P5U434_9AGAR</name>
<evidence type="ECO:0008006" key="3">
    <source>
        <dbReference type="Google" id="ProtNLM"/>
    </source>
</evidence>
<dbReference type="PANTHER" id="PTHR35569">
    <property type="entry name" value="CYANAMIDE HYDRATASE DDI2-RELATED"/>
    <property type="match status" value="1"/>
</dbReference>
<dbReference type="PANTHER" id="PTHR35569:SF1">
    <property type="entry name" value="CYANAMIDE HYDRATASE DDI2-RELATED"/>
    <property type="match status" value="1"/>
</dbReference>
<evidence type="ECO:0000313" key="2">
    <source>
        <dbReference type="Proteomes" id="UP000772434"/>
    </source>
</evidence>